<accession>A0ABR1BDW5</accession>
<dbReference type="EMBL" id="JAWJWF010000001">
    <property type="protein sequence ID" value="KAK6641621.1"/>
    <property type="molecule type" value="Genomic_DNA"/>
</dbReference>
<dbReference type="Pfam" id="PF09743">
    <property type="entry name" value="E3_UFM1_ligase"/>
    <property type="match status" value="1"/>
</dbReference>
<dbReference type="InterPro" id="IPR056761">
    <property type="entry name" value="Ufl1-like_C"/>
</dbReference>
<comment type="function">
    <text evidence="1">E3 UFM1-protein ligase that mediates ufmylation of target proteins.</text>
</comment>
<evidence type="ECO:0000259" key="8">
    <source>
        <dbReference type="Pfam" id="PF09743"/>
    </source>
</evidence>
<dbReference type="PANTHER" id="PTHR31057:SF0">
    <property type="entry name" value="E3 UFM1-PROTEIN LIGASE 1"/>
    <property type="match status" value="1"/>
</dbReference>
<reference evidence="11 12" key="1">
    <citation type="submission" date="2023-09" db="EMBL/GenBank/DDBJ databases">
        <title>Genomes of two closely related lineages of the louse Polyplax serrata with different host specificities.</title>
        <authorList>
            <person name="Martinu J."/>
            <person name="Tarabai H."/>
            <person name="Stefka J."/>
            <person name="Hypsa V."/>
        </authorList>
    </citation>
    <scope>NUCLEOTIDE SEQUENCE [LARGE SCALE GENOMIC DNA]</scope>
    <source>
        <strain evidence="11">98ZLc_SE</strain>
    </source>
</reference>
<evidence type="ECO:0000256" key="1">
    <source>
        <dbReference type="ARBA" id="ARBA00003950"/>
    </source>
</evidence>
<dbReference type="Proteomes" id="UP001359485">
    <property type="component" value="Unassembled WGS sequence"/>
</dbReference>
<evidence type="ECO:0000313" key="12">
    <source>
        <dbReference type="Proteomes" id="UP001359485"/>
    </source>
</evidence>
<evidence type="ECO:0000259" key="10">
    <source>
        <dbReference type="Pfam" id="PF25041"/>
    </source>
</evidence>
<evidence type="ECO:0000256" key="7">
    <source>
        <dbReference type="SAM" id="MobiDB-lite"/>
    </source>
</evidence>
<name>A0ABR1BDW5_POLSC</name>
<evidence type="ECO:0000256" key="2">
    <source>
        <dbReference type="ARBA" id="ARBA00010789"/>
    </source>
</evidence>
<keyword evidence="5" id="KW-0833">Ubl conjugation pathway</keyword>
<evidence type="ECO:0000313" key="11">
    <source>
        <dbReference type="EMBL" id="KAK6641621.1"/>
    </source>
</evidence>
<feature type="compositionally biased region" description="Basic and acidic residues" evidence="7">
    <location>
        <begin position="455"/>
        <end position="473"/>
    </location>
</feature>
<organism evidence="11 12">
    <name type="scientific">Polyplax serrata</name>
    <name type="common">Common mouse louse</name>
    <dbReference type="NCBI Taxonomy" id="468196"/>
    <lineage>
        <taxon>Eukaryota</taxon>
        <taxon>Metazoa</taxon>
        <taxon>Ecdysozoa</taxon>
        <taxon>Arthropoda</taxon>
        <taxon>Hexapoda</taxon>
        <taxon>Insecta</taxon>
        <taxon>Pterygota</taxon>
        <taxon>Neoptera</taxon>
        <taxon>Paraneoptera</taxon>
        <taxon>Psocodea</taxon>
        <taxon>Troctomorpha</taxon>
        <taxon>Phthiraptera</taxon>
        <taxon>Anoplura</taxon>
        <taxon>Polyplacidae</taxon>
        <taxon>Polyplax</taxon>
    </lineage>
</organism>
<feature type="compositionally biased region" description="Basic and acidic residues" evidence="7">
    <location>
        <begin position="402"/>
        <end position="422"/>
    </location>
</feature>
<gene>
    <name evidence="11" type="ORF">RUM44_013336</name>
</gene>
<dbReference type="Pfam" id="PF25041">
    <property type="entry name" value="UFL1_C"/>
    <property type="match status" value="1"/>
</dbReference>
<protein>
    <recommendedName>
        <fullName evidence="3">E3 UFM1-protein ligase 1 homolog</fullName>
    </recommendedName>
    <alternativeName>
        <fullName evidence="6">E3 UFM1-protein transferase 1 homolog</fullName>
    </alternativeName>
</protein>
<dbReference type="InterPro" id="IPR056580">
    <property type="entry name" value="Ufl1_dom"/>
</dbReference>
<dbReference type="InterPro" id="IPR056579">
    <property type="entry name" value="Ufl1_N"/>
</dbReference>
<feature type="domain" description="E3 UFM1-protein ligase-like C-terminal" evidence="10">
    <location>
        <begin position="668"/>
        <end position="770"/>
    </location>
</feature>
<dbReference type="PANTHER" id="PTHR31057">
    <property type="entry name" value="E3 UFM1-PROTEIN LIGASE 1"/>
    <property type="match status" value="1"/>
</dbReference>
<proteinExistence type="inferred from homology"/>
<keyword evidence="12" id="KW-1185">Reference proteome</keyword>
<comment type="caution">
    <text evidence="11">The sequence shown here is derived from an EMBL/GenBank/DDBJ whole genome shotgun (WGS) entry which is preliminary data.</text>
</comment>
<evidence type="ECO:0000256" key="3">
    <source>
        <dbReference type="ARBA" id="ARBA00014160"/>
    </source>
</evidence>
<evidence type="ECO:0000256" key="4">
    <source>
        <dbReference type="ARBA" id="ARBA00022679"/>
    </source>
</evidence>
<sequence length="783" mass="88621">MSATDWEEIKRLAADFQRAQLTSSVQRLSEQNCIDIINRLINSKQLEVVFTTDGKEYITPQHLVKEIKDELFVHQGRINLVELAKILSVDLSVISVRASEIEKSSGAICIVNGQLIHNSYLNLICEEINEKLKIKGRVTITELTGQYDLPSDFILNVITKQLGKIIKAQQDPHDSRAFFTEHFKKRSISLVKGGLLAITKPTSVSTILSIFGIEEHLFYFALNYLNESKETSGSVSGKEGVNSIYTPAVYTKSQFEWVKNFYAQNGYLEYSALSRIGISNPVKFVEKNFQNLNLIKLDSCAVGQLIFDQVEAAIDDVIQTATLVNILPILPTVADEKDAEFILHHVMKKKSCQSLHIFNSSVVVTDQYLRNLMKLFDEEIEKKAKECVSSGAYLKFMTAQDKPSHKTSMDDDKFESKADKKEERRKKASEGKGGGGTQGRETKTKSTKKKYGKTVHNDDDSDDDKRGKSKNEGGSKKLEILDIEDIKKILNGVDLIEEEDSEELVEEIANHLYPKLHKQAQESAKTMYESTIAATNQNRRKKYTEMQDKLNDLILKIRLFERGYKQFPSKDVQQQLAKYLLKTICTDVTNEIFTYVVQDDGKFEGKEMTNDLRTKIVNSVPNDQKDVLNTLNKSLSSSTLDDFLNIIEDAVGPGFCDVLLKKTDKKKERSQLLERRQQLLDHINVASDSALVLQLASLIVFQEVTQTMLHASGRFVSTILPFLEPNLPADQYSALKRYHDLVLKLLTTSNSNEKSETQTSLEEEMASIKEIAVTFKKNVQTRD</sequence>
<feature type="domain" description="E3 UFM1-protein ligase 1-like" evidence="9">
    <location>
        <begin position="545"/>
        <end position="662"/>
    </location>
</feature>
<keyword evidence="4" id="KW-0808">Transferase</keyword>
<comment type="similarity">
    <text evidence="2">Belongs to the UFL1 family.</text>
</comment>
<dbReference type="Pfam" id="PF23659">
    <property type="entry name" value="UFL1"/>
    <property type="match status" value="1"/>
</dbReference>
<evidence type="ECO:0000256" key="6">
    <source>
        <dbReference type="ARBA" id="ARBA00030452"/>
    </source>
</evidence>
<feature type="region of interest" description="Disordered" evidence="7">
    <location>
        <begin position="400"/>
        <end position="473"/>
    </location>
</feature>
<dbReference type="Pfam" id="PF25870">
    <property type="entry name" value="WHD_UFL1_5th"/>
    <property type="match status" value="1"/>
</dbReference>
<feature type="domain" description="E3 UFM1-protein ligase 1-like N-terminal" evidence="8">
    <location>
        <begin position="8"/>
        <end position="284"/>
    </location>
</feature>
<evidence type="ECO:0000256" key="5">
    <source>
        <dbReference type="ARBA" id="ARBA00022786"/>
    </source>
</evidence>
<evidence type="ECO:0000259" key="9">
    <source>
        <dbReference type="Pfam" id="PF23659"/>
    </source>
</evidence>
<dbReference type="InterPro" id="IPR018611">
    <property type="entry name" value="Ufl1"/>
</dbReference>